<organism evidence="1 2">
    <name type="scientific">Linum trigynum</name>
    <dbReference type="NCBI Taxonomy" id="586398"/>
    <lineage>
        <taxon>Eukaryota</taxon>
        <taxon>Viridiplantae</taxon>
        <taxon>Streptophyta</taxon>
        <taxon>Embryophyta</taxon>
        <taxon>Tracheophyta</taxon>
        <taxon>Spermatophyta</taxon>
        <taxon>Magnoliopsida</taxon>
        <taxon>eudicotyledons</taxon>
        <taxon>Gunneridae</taxon>
        <taxon>Pentapetalae</taxon>
        <taxon>rosids</taxon>
        <taxon>fabids</taxon>
        <taxon>Malpighiales</taxon>
        <taxon>Linaceae</taxon>
        <taxon>Linum</taxon>
    </lineage>
</organism>
<evidence type="ECO:0000313" key="2">
    <source>
        <dbReference type="Proteomes" id="UP001497516"/>
    </source>
</evidence>
<evidence type="ECO:0000313" key="1">
    <source>
        <dbReference type="EMBL" id="CAL1393270.1"/>
    </source>
</evidence>
<name>A0AAV2F4X5_9ROSI</name>
<gene>
    <name evidence="1" type="ORF">LTRI10_LOCUS33861</name>
</gene>
<dbReference type="AlphaFoldDB" id="A0AAV2F4X5"/>
<dbReference type="Proteomes" id="UP001497516">
    <property type="component" value="Chromosome 6"/>
</dbReference>
<accession>A0AAV2F4X5</accession>
<dbReference type="EMBL" id="OZ034819">
    <property type="protein sequence ID" value="CAL1393270.1"/>
    <property type="molecule type" value="Genomic_DNA"/>
</dbReference>
<keyword evidence="2" id="KW-1185">Reference proteome</keyword>
<proteinExistence type="predicted"/>
<reference evidence="1 2" key="1">
    <citation type="submission" date="2024-04" db="EMBL/GenBank/DDBJ databases">
        <authorList>
            <person name="Fracassetti M."/>
        </authorList>
    </citation>
    <scope>NUCLEOTIDE SEQUENCE [LARGE SCALE GENOMIC DNA]</scope>
</reference>
<sequence>MYCASVSSLASKSLATVIPAKMASYSAALFVFNALNHIAISWTTLVRVHTTTPAPAACLFAAPSTYTSHTPSGVVSRVTPLAMKSASICAFIAGLGAYWMSNSDNSTAHLTILPDTSIEVKIFFS</sequence>
<protein>
    <submittedName>
        <fullName evidence="1">Uncharacterized protein</fullName>
    </submittedName>
</protein>